<accession>A0AAD4Q4W6</accession>
<name>A0AAD4Q4W6_9EURO</name>
<gene>
    <name evidence="1" type="ORF">BGW36DRAFT_88375</name>
</gene>
<comment type="caution">
    <text evidence="1">The sequence shown here is derived from an EMBL/GenBank/DDBJ whole genome shotgun (WGS) entry which is preliminary data.</text>
</comment>
<evidence type="ECO:0000313" key="1">
    <source>
        <dbReference type="EMBL" id="KAH8703549.1"/>
    </source>
</evidence>
<protein>
    <submittedName>
        <fullName evidence="1">Uncharacterized protein</fullName>
    </submittedName>
</protein>
<evidence type="ECO:0000313" key="2">
    <source>
        <dbReference type="Proteomes" id="UP001201262"/>
    </source>
</evidence>
<keyword evidence="2" id="KW-1185">Reference proteome</keyword>
<dbReference type="GeneID" id="70252953"/>
<organism evidence="1 2">
    <name type="scientific">Talaromyces proteolyticus</name>
    <dbReference type="NCBI Taxonomy" id="1131652"/>
    <lineage>
        <taxon>Eukaryota</taxon>
        <taxon>Fungi</taxon>
        <taxon>Dikarya</taxon>
        <taxon>Ascomycota</taxon>
        <taxon>Pezizomycotina</taxon>
        <taxon>Eurotiomycetes</taxon>
        <taxon>Eurotiomycetidae</taxon>
        <taxon>Eurotiales</taxon>
        <taxon>Trichocomaceae</taxon>
        <taxon>Talaromyces</taxon>
        <taxon>Talaromyces sect. Bacilispori</taxon>
    </lineage>
</organism>
<dbReference type="AlphaFoldDB" id="A0AAD4Q4W6"/>
<proteinExistence type="predicted"/>
<dbReference type="RefSeq" id="XP_046076567.1">
    <property type="nucleotide sequence ID" value="XM_046222667.1"/>
</dbReference>
<dbReference type="EMBL" id="JAJTJA010000002">
    <property type="protein sequence ID" value="KAH8703549.1"/>
    <property type="molecule type" value="Genomic_DNA"/>
</dbReference>
<sequence>MDGSYVVLATNQISCDRDRRHTTLKNQKELPSRQRATIEDVLPENTRPSDARLRHFKSISCGFSFFVAGVNDGSLSTILPHVLRSYDIGTKLVSAVFACYIYVT</sequence>
<dbReference type="Proteomes" id="UP001201262">
    <property type="component" value="Unassembled WGS sequence"/>
</dbReference>
<reference evidence="1" key="1">
    <citation type="submission" date="2021-12" db="EMBL/GenBank/DDBJ databases">
        <title>Convergent genome expansion in fungi linked to evolution of root-endophyte symbiosis.</title>
        <authorList>
            <consortium name="DOE Joint Genome Institute"/>
            <person name="Ke Y.-H."/>
            <person name="Bonito G."/>
            <person name="Liao H.-L."/>
            <person name="Looney B."/>
            <person name="Rojas-Flechas A."/>
            <person name="Nash J."/>
            <person name="Hameed K."/>
            <person name="Schadt C."/>
            <person name="Martin F."/>
            <person name="Crous P.W."/>
            <person name="Miettinen O."/>
            <person name="Magnuson J.K."/>
            <person name="Labbe J."/>
            <person name="Jacobson D."/>
            <person name="Doktycz M.J."/>
            <person name="Veneault-Fourrey C."/>
            <person name="Kuo A."/>
            <person name="Mondo S."/>
            <person name="Calhoun S."/>
            <person name="Riley R."/>
            <person name="Ohm R."/>
            <person name="LaButti K."/>
            <person name="Andreopoulos B."/>
            <person name="Pangilinan J."/>
            <person name="Nolan M."/>
            <person name="Tritt A."/>
            <person name="Clum A."/>
            <person name="Lipzen A."/>
            <person name="Daum C."/>
            <person name="Barry K."/>
            <person name="Grigoriev I.V."/>
            <person name="Vilgalys R."/>
        </authorList>
    </citation>
    <scope>NUCLEOTIDE SEQUENCE</scope>
    <source>
        <strain evidence="1">PMI_201</strain>
    </source>
</reference>